<evidence type="ECO:0000256" key="1">
    <source>
        <dbReference type="SAM" id="Phobius"/>
    </source>
</evidence>
<keyword evidence="3" id="KW-1185">Reference proteome</keyword>
<organism evidence="2 3">
    <name type="scientific">Paracraurococcus ruber</name>
    <dbReference type="NCBI Taxonomy" id="77675"/>
    <lineage>
        <taxon>Bacteria</taxon>
        <taxon>Pseudomonadati</taxon>
        <taxon>Pseudomonadota</taxon>
        <taxon>Alphaproteobacteria</taxon>
        <taxon>Acetobacterales</taxon>
        <taxon>Roseomonadaceae</taxon>
        <taxon>Paracraurococcus</taxon>
    </lineage>
</organism>
<feature type="transmembrane region" description="Helical" evidence="1">
    <location>
        <begin position="56"/>
        <end position="77"/>
    </location>
</feature>
<sequence length="154" mass="16712">MAMAQDLSAPKPGIEVARILDVLQAKQTQHDTLWAGYAVIQFTAAGFGEKSGLSTYSAVFVLLGFWGFNLGHLGFVLQCARQIGLYAAAPRAAVDRETDHEAKLATALRETDASGYVFAVWSPSRMTSTSFWNSAVHLFIDTCASVSLRSHVTR</sequence>
<name>A0ABS1D656_9PROT</name>
<dbReference type="Proteomes" id="UP000697995">
    <property type="component" value="Unassembled WGS sequence"/>
</dbReference>
<dbReference type="RefSeq" id="WP_133222474.1">
    <property type="nucleotide sequence ID" value="NZ_NRSG01000537.1"/>
</dbReference>
<reference evidence="2 3" key="1">
    <citation type="journal article" date="2020" name="Microorganisms">
        <title>Osmotic Adaptation and Compatible Solute Biosynthesis of Phototrophic Bacteria as Revealed from Genome Analyses.</title>
        <authorList>
            <person name="Imhoff J.F."/>
            <person name="Rahn T."/>
            <person name="Kunzel S."/>
            <person name="Keller A."/>
            <person name="Neulinger S.C."/>
        </authorList>
    </citation>
    <scope>NUCLEOTIDE SEQUENCE [LARGE SCALE GENOMIC DNA]</scope>
    <source>
        <strain evidence="2 3">DSM 15382</strain>
    </source>
</reference>
<gene>
    <name evidence="2" type="ORF">CKO45_29750</name>
</gene>
<dbReference type="EMBL" id="NRSG01000537">
    <property type="protein sequence ID" value="MBK1662370.1"/>
    <property type="molecule type" value="Genomic_DNA"/>
</dbReference>
<evidence type="ECO:0000313" key="2">
    <source>
        <dbReference type="EMBL" id="MBK1662370.1"/>
    </source>
</evidence>
<proteinExistence type="predicted"/>
<protein>
    <submittedName>
        <fullName evidence="2">Uncharacterized protein</fullName>
    </submittedName>
</protein>
<keyword evidence="1" id="KW-1133">Transmembrane helix</keyword>
<evidence type="ECO:0000313" key="3">
    <source>
        <dbReference type="Proteomes" id="UP000697995"/>
    </source>
</evidence>
<keyword evidence="1" id="KW-0812">Transmembrane</keyword>
<keyword evidence="1" id="KW-0472">Membrane</keyword>
<comment type="caution">
    <text evidence="2">The sequence shown here is derived from an EMBL/GenBank/DDBJ whole genome shotgun (WGS) entry which is preliminary data.</text>
</comment>
<accession>A0ABS1D656</accession>